<dbReference type="RefSeq" id="WP_097929418.1">
    <property type="nucleotide sequence ID" value="NZ_OCTN01000002.1"/>
</dbReference>
<keyword evidence="1" id="KW-1133">Transmembrane helix</keyword>
<feature type="transmembrane region" description="Helical" evidence="1">
    <location>
        <begin position="178"/>
        <end position="193"/>
    </location>
</feature>
<evidence type="ECO:0000313" key="2">
    <source>
        <dbReference type="EMBL" id="SOH93873.1"/>
    </source>
</evidence>
<accession>A0A2C9CRP2</accession>
<dbReference type="Proteomes" id="UP000220034">
    <property type="component" value="Unassembled WGS sequence"/>
</dbReference>
<feature type="transmembrane region" description="Helical" evidence="1">
    <location>
        <begin position="101"/>
        <end position="117"/>
    </location>
</feature>
<gene>
    <name evidence="2" type="ORF">SAMN06273572_102551</name>
</gene>
<protein>
    <recommendedName>
        <fullName evidence="4">Tripartite tricarboxylate transporter TctB family protein</fullName>
    </recommendedName>
</protein>
<proteinExistence type="predicted"/>
<evidence type="ECO:0008006" key="4">
    <source>
        <dbReference type="Google" id="ProtNLM"/>
    </source>
</evidence>
<dbReference type="OrthoDB" id="7824936at2"/>
<keyword evidence="1" id="KW-0812">Transmembrane</keyword>
<feature type="transmembrane region" description="Helical" evidence="1">
    <location>
        <begin position="200"/>
        <end position="223"/>
    </location>
</feature>
<evidence type="ECO:0000313" key="3">
    <source>
        <dbReference type="Proteomes" id="UP000220034"/>
    </source>
</evidence>
<reference evidence="3" key="1">
    <citation type="submission" date="2017-09" db="EMBL/GenBank/DDBJ databases">
        <authorList>
            <person name="Varghese N."/>
            <person name="Submissions S."/>
        </authorList>
    </citation>
    <scope>NUCLEOTIDE SEQUENCE [LARGE SCALE GENOMIC DNA]</scope>
    <source>
        <strain evidence="3">C7</strain>
    </source>
</reference>
<feature type="transmembrane region" description="Helical" evidence="1">
    <location>
        <begin position="123"/>
        <end position="140"/>
    </location>
</feature>
<organism evidence="2 3">
    <name type="scientific">Pontivivens marinum</name>
    <dbReference type="NCBI Taxonomy" id="1690039"/>
    <lineage>
        <taxon>Bacteria</taxon>
        <taxon>Pseudomonadati</taxon>
        <taxon>Pseudomonadota</taxon>
        <taxon>Alphaproteobacteria</taxon>
        <taxon>Rhodobacterales</taxon>
        <taxon>Paracoccaceae</taxon>
        <taxon>Pontivivens</taxon>
    </lineage>
</organism>
<keyword evidence="1" id="KW-0472">Membrane</keyword>
<keyword evidence="3" id="KW-1185">Reference proteome</keyword>
<feature type="transmembrane region" description="Helical" evidence="1">
    <location>
        <begin position="147"/>
        <end position="166"/>
    </location>
</feature>
<sequence length="252" mass="27509">MHDDTTAEEIAVLRARDFWGALVLLALSAFFMWRTFDIPLWGANRAGVSTAAWYNSAALVPLGIFSALMLLSLVLLSIAIKAGGAKRALSSVGIGWDRAEALRFTTIGVILFFYVAGLVPRVDFIACSGLLITALIFGHHKGQPQRMILAAIAVALCGSYAMIRHLPQSQWGAADDDVVTLVIWAALTIWVLIQARGDRVLRIIPVLAIAAPLILVCAMAFGFRQNVPNRGGVIFSQIQYHYYVTLRPLWSS</sequence>
<feature type="transmembrane region" description="Helical" evidence="1">
    <location>
        <begin position="18"/>
        <end position="36"/>
    </location>
</feature>
<feature type="transmembrane region" description="Helical" evidence="1">
    <location>
        <begin position="56"/>
        <end position="80"/>
    </location>
</feature>
<dbReference type="EMBL" id="OCTN01000002">
    <property type="protein sequence ID" value="SOH93873.1"/>
    <property type="molecule type" value="Genomic_DNA"/>
</dbReference>
<dbReference type="AlphaFoldDB" id="A0A2C9CRP2"/>
<name>A0A2C9CRP2_9RHOB</name>
<evidence type="ECO:0000256" key="1">
    <source>
        <dbReference type="SAM" id="Phobius"/>
    </source>
</evidence>